<dbReference type="InterPro" id="IPR000847">
    <property type="entry name" value="LysR_HTH_N"/>
</dbReference>
<reference evidence="6" key="1">
    <citation type="submission" date="2021-08" db="EMBL/GenBank/DDBJ databases">
        <title>Hoeflea bacterium WL0058 sp. nov., isolated from the sediment.</title>
        <authorList>
            <person name="Wang L."/>
            <person name="Zhang D."/>
        </authorList>
    </citation>
    <scope>NUCLEOTIDE SEQUENCE</scope>
    <source>
        <strain evidence="6">WL0058</strain>
    </source>
</reference>
<evidence type="ECO:0000259" key="5">
    <source>
        <dbReference type="PROSITE" id="PS50931"/>
    </source>
</evidence>
<protein>
    <submittedName>
        <fullName evidence="6">LysR family transcriptional regulator</fullName>
    </submittedName>
</protein>
<dbReference type="Proteomes" id="UP001196509">
    <property type="component" value="Unassembled WGS sequence"/>
</dbReference>
<evidence type="ECO:0000256" key="1">
    <source>
        <dbReference type="ARBA" id="ARBA00009437"/>
    </source>
</evidence>
<evidence type="ECO:0000256" key="4">
    <source>
        <dbReference type="ARBA" id="ARBA00023163"/>
    </source>
</evidence>
<dbReference type="GO" id="GO:0006351">
    <property type="term" value="P:DNA-templated transcription"/>
    <property type="evidence" value="ECO:0007669"/>
    <property type="project" value="TreeGrafter"/>
</dbReference>
<evidence type="ECO:0000256" key="3">
    <source>
        <dbReference type="ARBA" id="ARBA00023125"/>
    </source>
</evidence>
<dbReference type="Gene3D" id="1.10.10.10">
    <property type="entry name" value="Winged helix-like DNA-binding domain superfamily/Winged helix DNA-binding domain"/>
    <property type="match status" value="1"/>
</dbReference>
<evidence type="ECO:0000313" key="7">
    <source>
        <dbReference type="Proteomes" id="UP001196509"/>
    </source>
</evidence>
<dbReference type="PANTHER" id="PTHR30537:SF3">
    <property type="entry name" value="TRANSCRIPTIONAL REGULATORY PROTEIN"/>
    <property type="match status" value="1"/>
</dbReference>
<evidence type="ECO:0000313" key="6">
    <source>
        <dbReference type="EMBL" id="MBW8637795.1"/>
    </source>
</evidence>
<gene>
    <name evidence="6" type="ORF">K1W69_11405</name>
</gene>
<organism evidence="6 7">
    <name type="scientific">Flavimaribacter sediminis</name>
    <dbReference type="NCBI Taxonomy" id="2865987"/>
    <lineage>
        <taxon>Bacteria</taxon>
        <taxon>Pseudomonadati</taxon>
        <taxon>Pseudomonadota</taxon>
        <taxon>Alphaproteobacteria</taxon>
        <taxon>Hyphomicrobiales</taxon>
        <taxon>Rhizobiaceae</taxon>
        <taxon>Flavimaribacter</taxon>
    </lineage>
</organism>
<dbReference type="EMBL" id="JAICBX010000002">
    <property type="protein sequence ID" value="MBW8637795.1"/>
    <property type="molecule type" value="Genomic_DNA"/>
</dbReference>
<name>A0AAE2ZNG6_9HYPH</name>
<dbReference type="Pfam" id="PF03466">
    <property type="entry name" value="LysR_substrate"/>
    <property type="match status" value="1"/>
</dbReference>
<comment type="similarity">
    <text evidence="1">Belongs to the LysR transcriptional regulatory family.</text>
</comment>
<dbReference type="GO" id="GO:0043565">
    <property type="term" value="F:sequence-specific DNA binding"/>
    <property type="evidence" value="ECO:0007669"/>
    <property type="project" value="TreeGrafter"/>
</dbReference>
<dbReference type="InterPro" id="IPR058163">
    <property type="entry name" value="LysR-type_TF_proteobact-type"/>
</dbReference>
<proteinExistence type="inferred from homology"/>
<evidence type="ECO:0000256" key="2">
    <source>
        <dbReference type="ARBA" id="ARBA00023015"/>
    </source>
</evidence>
<dbReference type="Gene3D" id="3.40.190.290">
    <property type="match status" value="1"/>
</dbReference>
<dbReference type="PANTHER" id="PTHR30537">
    <property type="entry name" value="HTH-TYPE TRANSCRIPTIONAL REGULATOR"/>
    <property type="match status" value="1"/>
</dbReference>
<dbReference type="InterPro" id="IPR036388">
    <property type="entry name" value="WH-like_DNA-bd_sf"/>
</dbReference>
<feature type="domain" description="HTH lysR-type" evidence="5">
    <location>
        <begin position="1"/>
        <end position="58"/>
    </location>
</feature>
<dbReference type="SUPFAM" id="SSF46785">
    <property type="entry name" value="Winged helix' DNA-binding domain"/>
    <property type="match status" value="1"/>
</dbReference>
<comment type="caution">
    <text evidence="6">The sequence shown here is derived from an EMBL/GenBank/DDBJ whole genome shotgun (WGS) entry which is preliminary data.</text>
</comment>
<dbReference type="InterPro" id="IPR005119">
    <property type="entry name" value="LysR_subst-bd"/>
</dbReference>
<keyword evidence="2" id="KW-0805">Transcription regulation</keyword>
<dbReference type="InterPro" id="IPR036390">
    <property type="entry name" value="WH_DNA-bd_sf"/>
</dbReference>
<dbReference type="GO" id="GO:0003700">
    <property type="term" value="F:DNA-binding transcription factor activity"/>
    <property type="evidence" value="ECO:0007669"/>
    <property type="project" value="InterPro"/>
</dbReference>
<dbReference type="Pfam" id="PF00126">
    <property type="entry name" value="HTH_1"/>
    <property type="match status" value="1"/>
</dbReference>
<dbReference type="SUPFAM" id="SSF53850">
    <property type="entry name" value="Periplasmic binding protein-like II"/>
    <property type="match status" value="1"/>
</dbReference>
<keyword evidence="4" id="KW-0804">Transcription</keyword>
<keyword evidence="3" id="KW-0238">DNA-binding</keyword>
<dbReference type="AlphaFoldDB" id="A0AAE2ZNG6"/>
<keyword evidence="7" id="KW-1185">Reference proteome</keyword>
<dbReference type="PROSITE" id="PS50931">
    <property type="entry name" value="HTH_LYSR"/>
    <property type="match status" value="1"/>
</dbReference>
<sequence length="293" mass="33066">MNWDDVRIFLAVARTGQILAASRRLELNHATVSRRITALESNLQSKLLIRRTNGCDLTQEGETFMHAAERMEAEMLAARAAVGRTDTEVSGTVRIGATDGFGISFLAPRLGTLTRQYPGLKIQLVPVPQSFSLSRREADISITVERPQTGRLVARKLVDYALGLYASKTYLDEFGAPKTAADLKTHRLVGYVEDLIFSPQLHYRADFVRNWESDFEISAVLGQMEAVRSGAGIGILHRFIARPYDDLAPVLPDLRVDRSYWIVYHETLRNIRRIKTVVDFIASETEREKQQFI</sequence>
<accession>A0AAE2ZNG6</accession>
<dbReference type="RefSeq" id="WP_220228472.1">
    <property type="nucleotide sequence ID" value="NZ_JAICBX010000002.1"/>
</dbReference>